<organism evidence="5 6">
    <name type="scientific">Virgibacillus profundi</name>
    <dbReference type="NCBI Taxonomy" id="2024555"/>
    <lineage>
        <taxon>Bacteria</taxon>
        <taxon>Bacillati</taxon>
        <taxon>Bacillota</taxon>
        <taxon>Bacilli</taxon>
        <taxon>Bacillales</taxon>
        <taxon>Bacillaceae</taxon>
        <taxon>Virgibacillus</taxon>
    </lineage>
</organism>
<keyword evidence="4" id="KW-0819">tRNA processing</keyword>
<keyword evidence="3 4" id="KW-0949">S-adenosyl-L-methionine</keyword>
<dbReference type="InterPro" id="IPR043675">
    <property type="entry name" value="TrmR_methyltr"/>
</dbReference>
<feature type="binding site" evidence="4">
    <location>
        <position position="65"/>
    </location>
    <ligand>
        <name>S-adenosyl-L-methionine</name>
        <dbReference type="ChEBI" id="CHEBI:59789"/>
    </ligand>
</feature>
<keyword evidence="6" id="KW-1185">Reference proteome</keyword>
<dbReference type="PANTHER" id="PTHR10509:SF14">
    <property type="entry name" value="CAFFEOYL-COA O-METHYLTRANSFERASE 3-RELATED"/>
    <property type="match status" value="1"/>
</dbReference>
<dbReference type="GO" id="GO:0008757">
    <property type="term" value="F:S-adenosylmethionine-dependent methyltransferase activity"/>
    <property type="evidence" value="ECO:0007669"/>
    <property type="project" value="TreeGrafter"/>
</dbReference>
<comment type="subunit">
    <text evidence="4">Homodimer.</text>
</comment>
<feature type="binding site" evidence="4">
    <location>
        <position position="158"/>
    </location>
    <ligand>
        <name>Mg(2+)</name>
        <dbReference type="ChEBI" id="CHEBI:18420"/>
    </ligand>
</feature>
<keyword evidence="4" id="KW-0479">Metal-binding</keyword>
<dbReference type="GO" id="GO:0008171">
    <property type="term" value="F:O-methyltransferase activity"/>
    <property type="evidence" value="ECO:0007669"/>
    <property type="project" value="InterPro"/>
</dbReference>
<dbReference type="Proteomes" id="UP000218887">
    <property type="component" value="Unassembled WGS sequence"/>
</dbReference>
<feature type="binding site" evidence="4">
    <location>
        <position position="157"/>
    </location>
    <ligand>
        <name>Mg(2+)</name>
        <dbReference type="ChEBI" id="CHEBI:18420"/>
    </ligand>
</feature>
<dbReference type="EMBL" id="NPOA01000009">
    <property type="protein sequence ID" value="PAV28960.1"/>
    <property type="molecule type" value="Genomic_DNA"/>
</dbReference>
<keyword evidence="1 4" id="KW-0489">Methyltransferase</keyword>
<dbReference type="EC" id="2.1.1.-" evidence="4"/>
<dbReference type="GO" id="GO:0030488">
    <property type="term" value="P:tRNA methylation"/>
    <property type="evidence" value="ECO:0007669"/>
    <property type="project" value="UniProtKB-UniRule"/>
</dbReference>
<sequence>MDEQLTNYLKHSLPPQKDWVMELEKQAKKDHVPIMDAVSMNFIIQLVKLKKPKKILEIGTAIGYSALRMLEAYPDANLITIEKDEQRYHEAIENINKQNKEGNITVIFGDALEKISDLVSDNETFDLIFIDAAKGQYKRFFELVSPLLNNNGLILSDNVLFRGHVAAPDNAHPRHKKMVEKIQKYNEWLIKHSDFTTSIVPIGDGVAISLKQS</sequence>
<comment type="catalytic activity">
    <reaction evidence="4">
        <text>5-hydroxyuridine(34) in tRNA + S-adenosyl-L-methionine = 5-methoxyuridine(34) in tRNA + S-adenosyl-L-homocysteine + H(+)</text>
        <dbReference type="Rhea" id="RHEA:60524"/>
        <dbReference type="Rhea" id="RHEA-COMP:13381"/>
        <dbReference type="Rhea" id="RHEA-COMP:15591"/>
        <dbReference type="ChEBI" id="CHEBI:15378"/>
        <dbReference type="ChEBI" id="CHEBI:57856"/>
        <dbReference type="ChEBI" id="CHEBI:59789"/>
        <dbReference type="ChEBI" id="CHEBI:136877"/>
        <dbReference type="ChEBI" id="CHEBI:143860"/>
    </reaction>
</comment>
<gene>
    <name evidence="4" type="primary">trmR</name>
    <name evidence="5" type="ORF">CIL05_13340</name>
</gene>
<proteinExistence type="inferred from homology"/>
<evidence type="ECO:0000256" key="1">
    <source>
        <dbReference type="ARBA" id="ARBA00022603"/>
    </source>
</evidence>
<dbReference type="RefSeq" id="WP_095656051.1">
    <property type="nucleotide sequence ID" value="NZ_NPOA01000009.1"/>
</dbReference>
<keyword evidence="4" id="KW-0460">Magnesium</keyword>
<dbReference type="InterPro" id="IPR050362">
    <property type="entry name" value="Cation-dep_OMT"/>
</dbReference>
<keyword evidence="2 4" id="KW-0808">Transferase</keyword>
<comment type="function">
    <text evidence="4">Catalyzes the methylation of 5-hydroxyuridine (ho5U) to form 5-methoxyuridine (mo5U) at position 34 in tRNAs.</text>
</comment>
<feature type="binding site" evidence="4">
    <location>
        <position position="131"/>
    </location>
    <ligand>
        <name>S-adenosyl-L-methionine</name>
        <dbReference type="ChEBI" id="CHEBI:59789"/>
    </ligand>
</feature>
<feature type="binding site" evidence="4">
    <location>
        <position position="131"/>
    </location>
    <ligand>
        <name>Mg(2+)</name>
        <dbReference type="ChEBI" id="CHEBI:18420"/>
    </ligand>
</feature>
<feature type="binding site" evidence="4">
    <location>
        <begin position="110"/>
        <end position="111"/>
    </location>
    <ligand>
        <name>S-adenosyl-L-methionine</name>
        <dbReference type="ChEBI" id="CHEBI:59789"/>
    </ligand>
</feature>
<reference evidence="5 6" key="1">
    <citation type="submission" date="2017-08" db="EMBL/GenBank/DDBJ databases">
        <title>Virgibacillus indicus sp. nov. and Virgibacillus profoundi sp. nov, two moderately halophilic bacteria isolated from marine sediment by using the Microfluidic Streak Plate.</title>
        <authorList>
            <person name="Xu B."/>
            <person name="Hu B."/>
            <person name="Wang J."/>
            <person name="Zhu Y."/>
            <person name="Huang L."/>
            <person name="Du W."/>
            <person name="Huang Y."/>
        </authorList>
    </citation>
    <scope>NUCLEOTIDE SEQUENCE [LARGE SCALE GENOMIC DNA]</scope>
    <source>
        <strain evidence="5 6">IO3-P3-H5</strain>
    </source>
</reference>
<dbReference type="PANTHER" id="PTHR10509">
    <property type="entry name" value="O-METHYLTRANSFERASE-RELATED"/>
    <property type="match status" value="1"/>
</dbReference>
<comment type="caution">
    <text evidence="5">The sequence shown here is derived from an EMBL/GenBank/DDBJ whole genome shotgun (WGS) entry which is preliminary data.</text>
</comment>
<evidence type="ECO:0000256" key="4">
    <source>
        <dbReference type="HAMAP-Rule" id="MF_02217"/>
    </source>
</evidence>
<dbReference type="GO" id="GO:0016300">
    <property type="term" value="F:tRNA (uridine) methyltransferase activity"/>
    <property type="evidence" value="ECO:0007669"/>
    <property type="project" value="UniProtKB-UniRule"/>
</dbReference>
<dbReference type="AlphaFoldDB" id="A0A2A2ICV7"/>
<dbReference type="Pfam" id="PF01596">
    <property type="entry name" value="Methyltransf_3"/>
    <property type="match status" value="1"/>
</dbReference>
<feature type="binding site" evidence="4">
    <location>
        <position position="35"/>
    </location>
    <ligand>
        <name>S-adenosyl-L-methionine</name>
        <dbReference type="ChEBI" id="CHEBI:59789"/>
    </ligand>
</feature>
<dbReference type="PROSITE" id="PS51682">
    <property type="entry name" value="SAM_OMT_I"/>
    <property type="match status" value="1"/>
</dbReference>
<evidence type="ECO:0000313" key="6">
    <source>
        <dbReference type="Proteomes" id="UP000218887"/>
    </source>
</evidence>
<dbReference type="Gene3D" id="3.40.50.150">
    <property type="entry name" value="Vaccinia Virus protein VP39"/>
    <property type="match status" value="1"/>
</dbReference>
<name>A0A2A2ICV7_9BACI</name>
<dbReference type="OrthoDB" id="9799672at2"/>
<dbReference type="InterPro" id="IPR029063">
    <property type="entry name" value="SAM-dependent_MTases_sf"/>
</dbReference>
<dbReference type="HAMAP" id="MF_02217">
    <property type="entry name" value="TrmR_methyltr"/>
    <property type="match status" value="1"/>
</dbReference>
<evidence type="ECO:0000313" key="5">
    <source>
        <dbReference type="EMBL" id="PAV28960.1"/>
    </source>
</evidence>
<accession>A0A2A2ICV7</accession>
<protein>
    <recommendedName>
        <fullName evidence="4">tRNA 5-hydroxyuridine methyltransferase</fullName>
        <ecNumber evidence="4">2.1.1.-</ecNumber>
    </recommendedName>
    <alternativeName>
        <fullName evidence="4">ho5U methyltransferase</fullName>
    </alternativeName>
</protein>
<comment type="similarity">
    <text evidence="4">Belongs to the class I-like SAM-binding methyltransferase superfamily. Cation-dependent O-methyltransferase family.</text>
</comment>
<feature type="binding site" evidence="4">
    <location>
        <position position="82"/>
    </location>
    <ligand>
        <name>S-adenosyl-L-methionine</name>
        <dbReference type="ChEBI" id="CHEBI:59789"/>
    </ligand>
</feature>
<dbReference type="CDD" id="cd02440">
    <property type="entry name" value="AdoMet_MTases"/>
    <property type="match status" value="1"/>
</dbReference>
<dbReference type="SUPFAM" id="SSF53335">
    <property type="entry name" value="S-adenosyl-L-methionine-dependent methyltransferases"/>
    <property type="match status" value="1"/>
</dbReference>
<dbReference type="GO" id="GO:0000287">
    <property type="term" value="F:magnesium ion binding"/>
    <property type="evidence" value="ECO:0007669"/>
    <property type="project" value="UniProtKB-UniRule"/>
</dbReference>
<evidence type="ECO:0000256" key="2">
    <source>
        <dbReference type="ARBA" id="ARBA00022679"/>
    </source>
</evidence>
<evidence type="ECO:0000256" key="3">
    <source>
        <dbReference type="ARBA" id="ARBA00022691"/>
    </source>
</evidence>
<dbReference type="InterPro" id="IPR002935">
    <property type="entry name" value="SAM_O-MeTrfase"/>
</dbReference>